<dbReference type="SUPFAM" id="SSF54862">
    <property type="entry name" value="4Fe-4S ferredoxins"/>
    <property type="match status" value="1"/>
</dbReference>
<sequence length="86" mass="8936">MALEIVDGCVNCWACLPLCPNEAIFEASPHFLIDADLCSECVEAFATPQCAAICPVEGVIIDELGVMLNPPGSLSSRPAQANAMGA</sequence>
<dbReference type="InterPro" id="IPR017896">
    <property type="entry name" value="4Fe4S_Fe-S-bd"/>
</dbReference>
<dbReference type="InterPro" id="IPR017900">
    <property type="entry name" value="4Fe4S_Fe_S_CS"/>
</dbReference>
<reference evidence="5 6" key="1">
    <citation type="submission" date="2024-07" db="EMBL/GenBank/DDBJ databases">
        <title>Uliginosibacterium flavum JJ3220;KACC:17644.</title>
        <authorList>
            <person name="Kim M.K."/>
        </authorList>
    </citation>
    <scope>NUCLEOTIDE SEQUENCE [LARGE SCALE GENOMIC DNA]</scope>
    <source>
        <strain evidence="5 6">KACC:17644</strain>
    </source>
</reference>
<evidence type="ECO:0000313" key="6">
    <source>
        <dbReference type="Proteomes" id="UP001549691"/>
    </source>
</evidence>
<protein>
    <submittedName>
        <fullName evidence="5">Ferredoxin</fullName>
    </submittedName>
</protein>
<evidence type="ECO:0000256" key="1">
    <source>
        <dbReference type="ARBA" id="ARBA00022723"/>
    </source>
</evidence>
<feature type="domain" description="4Fe-4S ferredoxin-type" evidence="4">
    <location>
        <begin position="1"/>
        <end position="30"/>
    </location>
</feature>
<dbReference type="RefSeq" id="WP_354600297.1">
    <property type="nucleotide sequence ID" value="NZ_JBEWZI010000005.1"/>
</dbReference>
<organism evidence="5 6">
    <name type="scientific">Uliginosibacterium flavum</name>
    <dbReference type="NCBI Taxonomy" id="1396831"/>
    <lineage>
        <taxon>Bacteria</taxon>
        <taxon>Pseudomonadati</taxon>
        <taxon>Pseudomonadota</taxon>
        <taxon>Betaproteobacteria</taxon>
        <taxon>Rhodocyclales</taxon>
        <taxon>Zoogloeaceae</taxon>
        <taxon>Uliginosibacterium</taxon>
    </lineage>
</organism>
<keyword evidence="3" id="KW-0411">Iron-sulfur</keyword>
<evidence type="ECO:0000256" key="2">
    <source>
        <dbReference type="ARBA" id="ARBA00023004"/>
    </source>
</evidence>
<proteinExistence type="predicted"/>
<comment type="caution">
    <text evidence="5">The sequence shown here is derived from an EMBL/GenBank/DDBJ whole genome shotgun (WGS) entry which is preliminary data.</text>
</comment>
<keyword evidence="1" id="KW-0479">Metal-binding</keyword>
<gene>
    <name evidence="5" type="ORF">ABXR19_06515</name>
</gene>
<keyword evidence="6" id="KW-1185">Reference proteome</keyword>
<dbReference type="PROSITE" id="PS51379">
    <property type="entry name" value="4FE4S_FER_2"/>
    <property type="match status" value="1"/>
</dbReference>
<dbReference type="Proteomes" id="UP001549691">
    <property type="component" value="Unassembled WGS sequence"/>
</dbReference>
<dbReference type="EMBL" id="JBEWZI010000005">
    <property type="protein sequence ID" value="MET7013835.1"/>
    <property type="molecule type" value="Genomic_DNA"/>
</dbReference>
<accession>A0ABV2TIU6</accession>
<evidence type="ECO:0000313" key="5">
    <source>
        <dbReference type="EMBL" id="MET7013835.1"/>
    </source>
</evidence>
<dbReference type="PROSITE" id="PS00198">
    <property type="entry name" value="4FE4S_FER_1"/>
    <property type="match status" value="1"/>
</dbReference>
<keyword evidence="2" id="KW-0408">Iron</keyword>
<dbReference type="Gene3D" id="3.30.70.20">
    <property type="match status" value="1"/>
</dbReference>
<name>A0ABV2TIU6_9RHOO</name>
<evidence type="ECO:0000259" key="4">
    <source>
        <dbReference type="PROSITE" id="PS51379"/>
    </source>
</evidence>
<evidence type="ECO:0000256" key="3">
    <source>
        <dbReference type="ARBA" id="ARBA00023014"/>
    </source>
</evidence>